<reference evidence="2" key="1">
    <citation type="journal article" date="2020" name="Stud. Mycol.">
        <title>101 Dothideomycetes genomes: a test case for predicting lifestyles and emergence of pathogens.</title>
        <authorList>
            <person name="Haridas S."/>
            <person name="Albert R."/>
            <person name="Binder M."/>
            <person name="Bloem J."/>
            <person name="Labutti K."/>
            <person name="Salamov A."/>
            <person name="Andreopoulos B."/>
            <person name="Baker S."/>
            <person name="Barry K."/>
            <person name="Bills G."/>
            <person name="Bluhm B."/>
            <person name="Cannon C."/>
            <person name="Castanera R."/>
            <person name="Culley D."/>
            <person name="Daum C."/>
            <person name="Ezra D."/>
            <person name="Gonzalez J."/>
            <person name="Henrissat B."/>
            <person name="Kuo A."/>
            <person name="Liang C."/>
            <person name="Lipzen A."/>
            <person name="Lutzoni F."/>
            <person name="Magnuson J."/>
            <person name="Mondo S."/>
            <person name="Nolan M."/>
            <person name="Ohm R."/>
            <person name="Pangilinan J."/>
            <person name="Park H.-J."/>
            <person name="Ramirez L."/>
            <person name="Alfaro M."/>
            <person name="Sun H."/>
            <person name="Tritt A."/>
            <person name="Yoshinaga Y."/>
            <person name="Zwiers L.-H."/>
            <person name="Turgeon B."/>
            <person name="Goodwin S."/>
            <person name="Spatafora J."/>
            <person name="Crous P."/>
            <person name="Grigoriev I."/>
        </authorList>
    </citation>
    <scope>NUCLEOTIDE SEQUENCE</scope>
    <source>
        <strain evidence="2">CBS 107.79</strain>
    </source>
</reference>
<proteinExistence type="predicted"/>
<sequence>MAPAYNAMWAAGMRATPPRNAHRSEIECSPPIPQSHTAVGGDGCVACLLLRARFGCCVQSRTTRGAAQCGWPQRTGAWALVFTGDRTMSKPAKSVDRFRGHGTSGPQNGTGADDRARPTNYPVDHCHDNGSLSVWRALRALATTGGGCILLDRACRPSAIGLEDIFPILVVITHARSLVNQLATRRIDRGGVHEHHFPTGFLTGLYCG</sequence>
<evidence type="ECO:0000313" key="2">
    <source>
        <dbReference type="EMBL" id="KAF1973885.1"/>
    </source>
</evidence>
<protein>
    <submittedName>
        <fullName evidence="2">Uncharacterized protein</fullName>
    </submittedName>
</protein>
<organism evidence="2 3">
    <name type="scientific">Bimuria novae-zelandiae CBS 107.79</name>
    <dbReference type="NCBI Taxonomy" id="1447943"/>
    <lineage>
        <taxon>Eukaryota</taxon>
        <taxon>Fungi</taxon>
        <taxon>Dikarya</taxon>
        <taxon>Ascomycota</taxon>
        <taxon>Pezizomycotina</taxon>
        <taxon>Dothideomycetes</taxon>
        <taxon>Pleosporomycetidae</taxon>
        <taxon>Pleosporales</taxon>
        <taxon>Massarineae</taxon>
        <taxon>Didymosphaeriaceae</taxon>
        <taxon>Bimuria</taxon>
    </lineage>
</organism>
<name>A0A6A5V9T9_9PLEO</name>
<keyword evidence="3" id="KW-1185">Reference proteome</keyword>
<evidence type="ECO:0000313" key="3">
    <source>
        <dbReference type="Proteomes" id="UP000800036"/>
    </source>
</evidence>
<evidence type="ECO:0000256" key="1">
    <source>
        <dbReference type="SAM" id="MobiDB-lite"/>
    </source>
</evidence>
<accession>A0A6A5V9T9</accession>
<dbReference type="EMBL" id="ML976678">
    <property type="protein sequence ID" value="KAF1973885.1"/>
    <property type="molecule type" value="Genomic_DNA"/>
</dbReference>
<dbReference type="AlphaFoldDB" id="A0A6A5V9T9"/>
<feature type="region of interest" description="Disordered" evidence="1">
    <location>
        <begin position="91"/>
        <end position="117"/>
    </location>
</feature>
<gene>
    <name evidence="2" type="ORF">BU23DRAFT_598733</name>
</gene>
<dbReference type="Proteomes" id="UP000800036">
    <property type="component" value="Unassembled WGS sequence"/>
</dbReference>